<dbReference type="OrthoDB" id="47917at2"/>
<organism evidence="2 3">
    <name type="scientific">Planococcus citreus</name>
    <dbReference type="NCBI Taxonomy" id="1373"/>
    <lineage>
        <taxon>Bacteria</taxon>
        <taxon>Bacillati</taxon>
        <taxon>Bacillota</taxon>
        <taxon>Bacilli</taxon>
        <taxon>Bacillales</taxon>
        <taxon>Caryophanaceae</taxon>
        <taxon>Planococcus</taxon>
    </lineage>
</organism>
<accession>A0A497YEE0</accession>
<dbReference type="RefSeq" id="WP_121300418.1">
    <property type="nucleotide sequence ID" value="NZ_QBEW01000053.1"/>
</dbReference>
<feature type="signal peptide" evidence="1">
    <location>
        <begin position="1"/>
        <end position="22"/>
    </location>
</feature>
<protein>
    <submittedName>
        <fullName evidence="2">Uncharacterized protein</fullName>
    </submittedName>
</protein>
<keyword evidence="1" id="KW-0732">Signal</keyword>
<dbReference type="InterPro" id="IPR015943">
    <property type="entry name" value="WD40/YVTN_repeat-like_dom_sf"/>
</dbReference>
<name>A0A497YEE0_9BACL</name>
<gene>
    <name evidence="2" type="ORF">DFR62_2258</name>
</gene>
<evidence type="ECO:0000256" key="1">
    <source>
        <dbReference type="SAM" id="SignalP"/>
    </source>
</evidence>
<keyword evidence="3" id="KW-1185">Reference proteome</keyword>
<sequence length="236" mass="25771">MKVLKISLVGLLALVLSYGAFKVSTDTIASINSEYVAQSPAIAEAPPLPEVTADVDKIMSHPVPGTKEAVLPVDTEQDYVMYETELFVTVNEGESWIPVPDDHELGYARISDYLDDISRSNMYISPGNIAIVYGGRGPENISILRTDSRGQGWSVGSISRTATQDLEHGYEEMHIDFIDSGQTGYLAAVRDGESGEAETLIFRSVNAGVTWDSISSGDALYEEIMAHFDLRGMRNE</sequence>
<dbReference type="Gene3D" id="2.130.10.10">
    <property type="entry name" value="YVTN repeat-like/Quinoprotein amine dehydrogenase"/>
    <property type="match status" value="1"/>
</dbReference>
<comment type="caution">
    <text evidence="2">The sequence shown here is derived from an EMBL/GenBank/DDBJ whole genome shotgun (WGS) entry which is preliminary data.</text>
</comment>
<dbReference type="Proteomes" id="UP000280791">
    <property type="component" value="Unassembled WGS sequence"/>
</dbReference>
<dbReference type="AlphaFoldDB" id="A0A497YEE0"/>
<proteinExistence type="predicted"/>
<reference evidence="2 3" key="1">
    <citation type="submission" date="2018-10" db="EMBL/GenBank/DDBJ databases">
        <title>Genomic Encyclopedia of Type Strains, Phase IV (KMG-IV): sequencing the most valuable type-strain genomes for metagenomic binning, comparative biology and taxonomic classification.</title>
        <authorList>
            <person name="Goeker M."/>
        </authorList>
    </citation>
    <scope>NUCLEOTIDE SEQUENCE [LARGE SCALE GENOMIC DNA]</scope>
    <source>
        <strain evidence="2 3">DSM 20549</strain>
    </source>
</reference>
<feature type="chain" id="PRO_5038997091" evidence="1">
    <location>
        <begin position="23"/>
        <end position="236"/>
    </location>
</feature>
<evidence type="ECO:0000313" key="2">
    <source>
        <dbReference type="EMBL" id="RLJ86655.1"/>
    </source>
</evidence>
<evidence type="ECO:0000313" key="3">
    <source>
        <dbReference type="Proteomes" id="UP000280791"/>
    </source>
</evidence>
<dbReference type="SUPFAM" id="SSF110296">
    <property type="entry name" value="Oligoxyloglucan reducing end-specific cellobiohydrolase"/>
    <property type="match status" value="1"/>
</dbReference>
<dbReference type="EMBL" id="RCCP01000003">
    <property type="protein sequence ID" value="RLJ86655.1"/>
    <property type="molecule type" value="Genomic_DNA"/>
</dbReference>